<gene>
    <name evidence="2" type="ORF">SAMN04515671_2423</name>
</gene>
<dbReference type="InterPro" id="IPR022454">
    <property type="entry name" value="CHP03883_F420-assoc"/>
</dbReference>
<accession>A0A1H0NNE3</accession>
<dbReference type="NCBIfam" id="TIGR03624">
    <property type="entry name" value="putative hydrolase"/>
    <property type="match status" value="1"/>
</dbReference>
<dbReference type="SUPFAM" id="SSF55486">
    <property type="entry name" value="Metalloproteases ('zincins'), catalytic domain"/>
    <property type="match status" value="1"/>
</dbReference>
<dbReference type="PANTHER" id="PTHR39420">
    <property type="match status" value="1"/>
</dbReference>
<evidence type="ECO:0000256" key="1">
    <source>
        <dbReference type="SAM" id="MobiDB-lite"/>
    </source>
</evidence>
<protein>
    <submittedName>
        <fullName evidence="2">Putative hydrolase/uncharacterized protein, coenzyme F420 biosynthesis associated</fullName>
    </submittedName>
</protein>
<dbReference type="NCBIfam" id="TIGR03883">
    <property type="entry name" value="DUF2342_F420"/>
    <property type="match status" value="1"/>
</dbReference>
<dbReference type="InterPro" id="IPR018766">
    <property type="entry name" value="Zinicin_2"/>
</dbReference>
<dbReference type="InterPro" id="IPR042271">
    <property type="entry name" value="Zinicin_2_N"/>
</dbReference>
<dbReference type="STRING" id="1090615.SAMN04515671_2423"/>
<keyword evidence="3" id="KW-1185">Reference proteome</keyword>
<organism evidence="2 3">
    <name type="scientific">Nakamurella panacisegetis</name>
    <dbReference type="NCBI Taxonomy" id="1090615"/>
    <lineage>
        <taxon>Bacteria</taxon>
        <taxon>Bacillati</taxon>
        <taxon>Actinomycetota</taxon>
        <taxon>Actinomycetes</taxon>
        <taxon>Nakamurellales</taxon>
        <taxon>Nakamurellaceae</taxon>
        <taxon>Nakamurella</taxon>
    </lineage>
</organism>
<dbReference type="AlphaFoldDB" id="A0A1H0NNE3"/>
<dbReference type="Proteomes" id="UP000198741">
    <property type="component" value="Chromosome I"/>
</dbReference>
<dbReference type="GO" id="GO:0016787">
    <property type="term" value="F:hydrolase activity"/>
    <property type="evidence" value="ECO:0007669"/>
    <property type="project" value="UniProtKB-KW"/>
</dbReference>
<proteinExistence type="predicted"/>
<dbReference type="Gene3D" id="1.20.150.30">
    <property type="entry name" value="Zincin-like metallopeptidase, N-terminal domain"/>
    <property type="match status" value="1"/>
</dbReference>
<dbReference type="EMBL" id="LT629710">
    <property type="protein sequence ID" value="SDO94199.1"/>
    <property type="molecule type" value="Genomic_DNA"/>
</dbReference>
<dbReference type="OrthoDB" id="142939at2"/>
<evidence type="ECO:0000313" key="2">
    <source>
        <dbReference type="EMBL" id="SDO94199.1"/>
    </source>
</evidence>
<reference evidence="2 3" key="1">
    <citation type="submission" date="2016-10" db="EMBL/GenBank/DDBJ databases">
        <authorList>
            <person name="de Groot N.N."/>
        </authorList>
    </citation>
    <scope>NUCLEOTIDE SEQUENCE [LARGE SCALE GENOMIC DNA]</scope>
    <source>
        <strain evidence="3">P4-7,KCTC 19426,CECT 7604</strain>
    </source>
</reference>
<feature type="region of interest" description="Disordered" evidence="1">
    <location>
        <begin position="324"/>
        <end position="344"/>
    </location>
</feature>
<evidence type="ECO:0000313" key="3">
    <source>
        <dbReference type="Proteomes" id="UP000198741"/>
    </source>
</evidence>
<keyword evidence="2" id="KW-0378">Hydrolase</keyword>
<sequence>MAAEAIDWAAAVRAGQRMAPTGPQVSAEQARQAVDDLQQFSAKAELIVRDTTGLGHGLPVEAARVVDRPHWIEATAKGMAELTAPLAEKLIGRLGRAPRAKTLAGAQLGVVLSFLSSRVLGQYDPLSMAGPDAAGPGVLLLVAPNIIKVERELHVDPVDFRMWVCLHESTHRLQFTAVPWLREHFRSLVAEFGSAIDTDPSEMLGRMVGAIKGRTEGSSWIETIQSPEQRAVFDQLMALMTLLEGHADHVMDAVGPAVIPSVGEIRSAFTLRRKKGRGPFDRLLRSLLGMDMKMAQYVKGAAFVRTVVERAGMDAFNTIWSSPDTLPTRAETTEPESWMRRVLT</sequence>
<dbReference type="Pfam" id="PF10103">
    <property type="entry name" value="Zincin_2"/>
    <property type="match status" value="1"/>
</dbReference>
<dbReference type="PANTHER" id="PTHR39420:SF1">
    <property type="entry name" value="HYDROLASE"/>
    <property type="match status" value="1"/>
</dbReference>
<dbReference type="RefSeq" id="WP_090476172.1">
    <property type="nucleotide sequence ID" value="NZ_LT629710.1"/>
</dbReference>
<name>A0A1H0NNE3_9ACTN</name>